<gene>
    <name evidence="2" type="ORF">Metal_1895</name>
</gene>
<dbReference type="Pfam" id="PF01926">
    <property type="entry name" value="MMR_HSR1"/>
    <property type="match status" value="1"/>
</dbReference>
<evidence type="ECO:0000259" key="1">
    <source>
        <dbReference type="Pfam" id="PF01926"/>
    </source>
</evidence>
<proteinExistence type="predicted"/>
<dbReference type="RefSeq" id="WP_005371699.1">
    <property type="nucleotide sequence ID" value="NZ_CM001475.1"/>
</dbReference>
<feature type="domain" description="G" evidence="1">
    <location>
        <begin position="55"/>
        <end position="185"/>
    </location>
</feature>
<keyword evidence="3" id="KW-1185">Reference proteome</keyword>
<sequence>MAYDYSDLADHTRQWAAQAAEVGWIDRDMPEQESLPRTGTPSALFGQGQGRPLLVAFMGGTGVGKSSLLNRLAGKAIARTGIERPTSREVTLYHHRSVALRHLPEHLPIASVKTAPHDDEAKRHIIWIDMPDFDSIDQANRHLVLEWLPHIDVLIYVVSPERYRDEKAWRLLLAEGARHAWLFVLNQWDRGQPEQFEDFKRQLSKAGFVDPIVFKTICAEDGQEDEFSALAKMLTDLANEHTVQQLEQRGLKVRLDELRCALEQYRQALAGDAAFKELSPLWQQQWQRTGQLLLEGFAWPVRQLADYYAEHAVGLLTHPATGKYPSTQADALLWDAWAKARFDDALDEFVLQAEQRGIPAQPLKRQLAPLREKAPKIIETQSELAVRQSLANPGNTLQRTLLSGARIAEILLPLAALSWVGYQVFTGYEYSNETHLAYLGVDFLIHSSLVVAISWLTPWFIARKLKPSLQASALRGLQKGLAQAFASIGSEALAAIDRMKDLHAEQQRQVADLLGHCAALESRQQTTIDSSSPLQRMLIR</sequence>
<dbReference type="HOGENOM" id="CLU_504140_0_0_6"/>
<dbReference type="eggNOG" id="COG0699">
    <property type="taxonomic scope" value="Bacteria"/>
</dbReference>
<dbReference type="EMBL" id="CM001475">
    <property type="protein sequence ID" value="EIC29661.1"/>
    <property type="molecule type" value="Genomic_DNA"/>
</dbReference>
<evidence type="ECO:0000313" key="3">
    <source>
        <dbReference type="Proteomes" id="UP000005090"/>
    </source>
</evidence>
<organism evidence="2 3">
    <name type="scientific">Methylomicrobium album BG8</name>
    <dbReference type="NCBI Taxonomy" id="686340"/>
    <lineage>
        <taxon>Bacteria</taxon>
        <taxon>Pseudomonadati</taxon>
        <taxon>Pseudomonadota</taxon>
        <taxon>Gammaproteobacteria</taxon>
        <taxon>Methylococcales</taxon>
        <taxon>Methylococcaceae</taxon>
        <taxon>Methylomicrobium</taxon>
    </lineage>
</organism>
<accession>H8GP75</accession>
<dbReference type="STRING" id="686340.Metal_1895"/>
<evidence type="ECO:0000313" key="2">
    <source>
        <dbReference type="EMBL" id="EIC29661.1"/>
    </source>
</evidence>
<dbReference type="AlphaFoldDB" id="H8GP75"/>
<protein>
    <submittedName>
        <fullName evidence="2">Putative GTPase</fullName>
    </submittedName>
</protein>
<dbReference type="Proteomes" id="UP000005090">
    <property type="component" value="Chromosome"/>
</dbReference>
<dbReference type="SUPFAM" id="SSF52540">
    <property type="entry name" value="P-loop containing nucleoside triphosphate hydrolases"/>
    <property type="match status" value="1"/>
</dbReference>
<dbReference type="InterPro" id="IPR027417">
    <property type="entry name" value="P-loop_NTPase"/>
</dbReference>
<dbReference type="CDD" id="cd00882">
    <property type="entry name" value="Ras_like_GTPase"/>
    <property type="match status" value="1"/>
</dbReference>
<dbReference type="Gene3D" id="3.40.50.300">
    <property type="entry name" value="P-loop containing nucleotide triphosphate hydrolases"/>
    <property type="match status" value="1"/>
</dbReference>
<name>H8GP75_METAL</name>
<dbReference type="InterPro" id="IPR006073">
    <property type="entry name" value="GTP-bd"/>
</dbReference>
<reference evidence="2 3" key="1">
    <citation type="journal article" date="2013" name="Genome Announc.">
        <title>Genome Sequence of the Obligate Gammaproteobacterial Methanotroph Methylomicrobium album Strain BG8.</title>
        <authorList>
            <person name="Kits K.D."/>
            <person name="Kalyuzhnaya M.G."/>
            <person name="Klotz M.G."/>
            <person name="Jetten M.S."/>
            <person name="Op den Camp H.J."/>
            <person name="Vuilleumier S."/>
            <person name="Bringel F."/>
            <person name="Dispirito A.A."/>
            <person name="Murrell J.C."/>
            <person name="Bruce D."/>
            <person name="Cheng J.F."/>
            <person name="Copeland A."/>
            <person name="Goodwin L."/>
            <person name="Hauser L."/>
            <person name="Lajus A."/>
            <person name="Land M.L."/>
            <person name="Lapidus A."/>
            <person name="Lucas S."/>
            <person name="Medigue C."/>
            <person name="Pitluck S."/>
            <person name="Woyke T."/>
            <person name="Zeytun A."/>
            <person name="Stein L.Y."/>
        </authorList>
    </citation>
    <scope>NUCLEOTIDE SEQUENCE [LARGE SCALE GENOMIC DNA]</scope>
    <source>
        <strain evidence="2 3">BG8</strain>
    </source>
</reference>
<dbReference type="GO" id="GO:0005525">
    <property type="term" value="F:GTP binding"/>
    <property type="evidence" value="ECO:0007669"/>
    <property type="project" value="InterPro"/>
</dbReference>